<gene>
    <name evidence="4" type="ORF">MIMGU_mgv1a019235mg</name>
</gene>
<dbReference type="Pfam" id="PF00954">
    <property type="entry name" value="S_locus_glycop"/>
    <property type="match status" value="1"/>
</dbReference>
<keyword evidence="5" id="KW-1185">Reference proteome</keyword>
<dbReference type="AlphaFoldDB" id="A0A022QFN3"/>
<dbReference type="GO" id="GO:0048544">
    <property type="term" value="P:recognition of pollen"/>
    <property type="evidence" value="ECO:0007669"/>
    <property type="project" value="InterPro"/>
</dbReference>
<organism evidence="4 5">
    <name type="scientific">Erythranthe guttata</name>
    <name type="common">Yellow monkey flower</name>
    <name type="synonym">Mimulus guttatus</name>
    <dbReference type="NCBI Taxonomy" id="4155"/>
    <lineage>
        <taxon>Eukaryota</taxon>
        <taxon>Viridiplantae</taxon>
        <taxon>Streptophyta</taxon>
        <taxon>Embryophyta</taxon>
        <taxon>Tracheophyta</taxon>
        <taxon>Spermatophyta</taxon>
        <taxon>Magnoliopsida</taxon>
        <taxon>eudicotyledons</taxon>
        <taxon>Gunneridae</taxon>
        <taxon>Pentapetalae</taxon>
        <taxon>asterids</taxon>
        <taxon>lamiids</taxon>
        <taxon>Lamiales</taxon>
        <taxon>Phrymaceae</taxon>
        <taxon>Erythranthe</taxon>
    </lineage>
</organism>
<feature type="non-terminal residue" evidence="4">
    <location>
        <position position="108"/>
    </location>
</feature>
<keyword evidence="2" id="KW-1015">Disulfide bond</keyword>
<sequence>MAVRSGVGQRLTWVDRSQEWVVYYFLPADICDTYVLCGAHGSCNVGNSISCLVWCVRRKPLDWPNDVFLGYSGIKMPDFRFTWFNESLNLEEFTLVKKCFFTMNFFYN</sequence>
<feature type="domain" description="S-locus glycoprotein" evidence="3">
    <location>
        <begin position="5"/>
        <end position="51"/>
    </location>
</feature>
<name>A0A022QFN3_ERYGU</name>
<protein>
    <recommendedName>
        <fullName evidence="3">S-locus glycoprotein domain-containing protein</fullName>
    </recommendedName>
</protein>
<evidence type="ECO:0000259" key="3">
    <source>
        <dbReference type="Pfam" id="PF00954"/>
    </source>
</evidence>
<dbReference type="STRING" id="4155.A0A022QFN3"/>
<evidence type="ECO:0000313" key="4">
    <source>
        <dbReference type="EMBL" id="EYU26038.1"/>
    </source>
</evidence>
<reference evidence="4 5" key="1">
    <citation type="journal article" date="2013" name="Proc. Natl. Acad. Sci. U.S.A.">
        <title>Fine-scale variation in meiotic recombination in Mimulus inferred from population shotgun sequencing.</title>
        <authorList>
            <person name="Hellsten U."/>
            <person name="Wright K.M."/>
            <person name="Jenkins J."/>
            <person name="Shu S."/>
            <person name="Yuan Y."/>
            <person name="Wessler S.R."/>
            <person name="Schmutz J."/>
            <person name="Willis J.H."/>
            <person name="Rokhsar D.S."/>
        </authorList>
    </citation>
    <scope>NUCLEOTIDE SEQUENCE [LARGE SCALE GENOMIC DNA]</scope>
    <source>
        <strain evidence="5">cv. DUN x IM62</strain>
    </source>
</reference>
<dbReference type="PANTHER" id="PTHR32444:SF183">
    <property type="entry name" value="APPLE DOMAIN-CONTAINING PROTEIN"/>
    <property type="match status" value="1"/>
</dbReference>
<evidence type="ECO:0000313" key="5">
    <source>
        <dbReference type="Proteomes" id="UP000030748"/>
    </source>
</evidence>
<keyword evidence="1" id="KW-0732">Signal</keyword>
<evidence type="ECO:0000256" key="1">
    <source>
        <dbReference type="ARBA" id="ARBA00022729"/>
    </source>
</evidence>
<accession>A0A022QFN3</accession>
<dbReference type="EMBL" id="KI631803">
    <property type="protein sequence ID" value="EYU26038.1"/>
    <property type="molecule type" value="Genomic_DNA"/>
</dbReference>
<dbReference type="Proteomes" id="UP000030748">
    <property type="component" value="Unassembled WGS sequence"/>
</dbReference>
<dbReference type="PANTHER" id="PTHR32444">
    <property type="entry name" value="BULB-TYPE LECTIN DOMAIN-CONTAINING PROTEIN"/>
    <property type="match status" value="1"/>
</dbReference>
<evidence type="ECO:0000256" key="2">
    <source>
        <dbReference type="ARBA" id="ARBA00023157"/>
    </source>
</evidence>
<dbReference type="InterPro" id="IPR000858">
    <property type="entry name" value="S_locus_glycoprot_dom"/>
</dbReference>
<proteinExistence type="predicted"/>